<dbReference type="AlphaFoldDB" id="A0AAV1X327"/>
<accession>A0AAV1X327</accession>
<keyword evidence="3" id="KW-1185">Reference proteome</keyword>
<evidence type="ECO:0000313" key="2">
    <source>
        <dbReference type="EMBL" id="CAL0315386.1"/>
    </source>
</evidence>
<reference evidence="2 3" key="1">
    <citation type="submission" date="2024-03" db="EMBL/GenBank/DDBJ databases">
        <authorList>
            <person name="Martinez-Hernandez J."/>
        </authorList>
    </citation>
    <scope>NUCLEOTIDE SEQUENCE [LARGE SCALE GENOMIC DNA]</scope>
</reference>
<dbReference type="Gene3D" id="6.10.140.480">
    <property type="match status" value="1"/>
</dbReference>
<name>A0AAV1X327_LUPLU</name>
<evidence type="ECO:0000313" key="3">
    <source>
        <dbReference type="Proteomes" id="UP001497480"/>
    </source>
</evidence>
<sequence>MANSRGKCDFLMELIDKAKDRLKDIDLDNSKKTPTLPCIDHATKSSEKLLSPLQVRSKGRPPSKRKESKLIERKGNVGNLKKNSKFLDPYLKNMEKQSISSFMKELDNINRISLGEGYIKDSDIDPQEAQQTLEIAETDLSKAKEGKRKTIEEPYTTRPKMKTLLFNLCSFMNRWIYEPNHNVGTDRISDLPSEIISKKNTVFITHKRCS</sequence>
<feature type="region of interest" description="Disordered" evidence="1">
    <location>
        <begin position="55"/>
        <end position="75"/>
    </location>
</feature>
<gene>
    <name evidence="2" type="ORF">LLUT_LOCUS16446</name>
</gene>
<feature type="compositionally biased region" description="Basic and acidic residues" evidence="1">
    <location>
        <begin position="64"/>
        <end position="75"/>
    </location>
</feature>
<organism evidence="2 3">
    <name type="scientific">Lupinus luteus</name>
    <name type="common">European yellow lupine</name>
    <dbReference type="NCBI Taxonomy" id="3873"/>
    <lineage>
        <taxon>Eukaryota</taxon>
        <taxon>Viridiplantae</taxon>
        <taxon>Streptophyta</taxon>
        <taxon>Embryophyta</taxon>
        <taxon>Tracheophyta</taxon>
        <taxon>Spermatophyta</taxon>
        <taxon>Magnoliopsida</taxon>
        <taxon>eudicotyledons</taxon>
        <taxon>Gunneridae</taxon>
        <taxon>Pentapetalae</taxon>
        <taxon>rosids</taxon>
        <taxon>fabids</taxon>
        <taxon>Fabales</taxon>
        <taxon>Fabaceae</taxon>
        <taxon>Papilionoideae</taxon>
        <taxon>50 kb inversion clade</taxon>
        <taxon>genistoids sensu lato</taxon>
        <taxon>core genistoids</taxon>
        <taxon>Genisteae</taxon>
        <taxon>Lupinus</taxon>
    </lineage>
</organism>
<comment type="caution">
    <text evidence="2">The sequence shown here is derived from an EMBL/GenBank/DDBJ whole genome shotgun (WGS) entry which is preliminary data.</text>
</comment>
<protein>
    <submittedName>
        <fullName evidence="2">Uncharacterized protein</fullName>
    </submittedName>
</protein>
<proteinExistence type="predicted"/>
<evidence type="ECO:0000256" key="1">
    <source>
        <dbReference type="SAM" id="MobiDB-lite"/>
    </source>
</evidence>
<dbReference type="EMBL" id="CAXHTB010000011">
    <property type="protein sequence ID" value="CAL0315386.1"/>
    <property type="molecule type" value="Genomic_DNA"/>
</dbReference>
<dbReference type="Proteomes" id="UP001497480">
    <property type="component" value="Unassembled WGS sequence"/>
</dbReference>